<evidence type="ECO:0000313" key="4">
    <source>
        <dbReference type="EMBL" id="OGE71094.1"/>
    </source>
</evidence>
<keyword evidence="2" id="KW-1133">Transmembrane helix</keyword>
<dbReference type="PANTHER" id="PTHR30576:SF0">
    <property type="entry name" value="UNDECAPRENYL-PHOSPHATE N-ACETYLGALACTOSAMINYL 1-PHOSPHATE TRANSFERASE-RELATED"/>
    <property type="match status" value="1"/>
</dbReference>
<comment type="caution">
    <text evidence="4">The sequence shown here is derived from an EMBL/GenBank/DDBJ whole genome shotgun (WGS) entry which is preliminary data.</text>
</comment>
<accession>A0A1F5N0F4</accession>
<reference evidence="4 5" key="1">
    <citation type="journal article" date="2016" name="Nat. Commun.">
        <title>Thousands of microbial genomes shed light on interconnected biogeochemical processes in an aquifer system.</title>
        <authorList>
            <person name="Anantharaman K."/>
            <person name="Brown C.T."/>
            <person name="Hug L.A."/>
            <person name="Sharon I."/>
            <person name="Castelle C.J."/>
            <person name="Probst A.J."/>
            <person name="Thomas B.C."/>
            <person name="Singh A."/>
            <person name="Wilkins M.J."/>
            <person name="Karaoz U."/>
            <person name="Brodie E.L."/>
            <person name="Williams K.H."/>
            <person name="Hubbard S.S."/>
            <person name="Banfield J.F."/>
        </authorList>
    </citation>
    <scope>NUCLEOTIDE SEQUENCE [LARGE SCALE GENOMIC DNA]</scope>
</reference>
<feature type="transmembrane region" description="Helical" evidence="2">
    <location>
        <begin position="20"/>
        <end position="41"/>
    </location>
</feature>
<dbReference type="GO" id="GO:0016780">
    <property type="term" value="F:phosphotransferase activity, for other substituted phosphate groups"/>
    <property type="evidence" value="ECO:0007669"/>
    <property type="project" value="TreeGrafter"/>
</dbReference>
<dbReference type="AlphaFoldDB" id="A0A1F5N0F4"/>
<comment type="similarity">
    <text evidence="1">Belongs to the bacterial sugar transferase family.</text>
</comment>
<name>A0A1F5N0F4_9BACT</name>
<keyword evidence="2" id="KW-0812">Transmembrane</keyword>
<gene>
    <name evidence="4" type="ORF">A2617_04130</name>
</gene>
<sequence length="222" mass="25389">MPKLNLKFVIYKFLKRILDLIGSTIGITLLSPLFLLIAILIKIVSKGSILADTPMRVGEGGKLFRMYKFRSMVVGAHDLLHRDPRYKNLLKKYQQNSYKLAIDEDPRITRIGKFIRKTSIDELPQLFNILKCEMSLVGPRAYYSYELEEQQVNFPGTGKFVKIILTSKPGLTGVWQTSGRSAINFDKRVEMDALYVEKKSIIYDLWLLLRTVPAVIFGRGAV</sequence>
<keyword evidence="2" id="KW-0472">Membrane</keyword>
<organism evidence="4 5">
    <name type="scientific">Candidatus Daviesbacteria bacterium RIFOXYD1_FULL_41_10</name>
    <dbReference type="NCBI Taxonomy" id="1797801"/>
    <lineage>
        <taxon>Bacteria</taxon>
        <taxon>Candidatus Daviesiibacteriota</taxon>
    </lineage>
</organism>
<evidence type="ECO:0000256" key="2">
    <source>
        <dbReference type="SAM" id="Phobius"/>
    </source>
</evidence>
<feature type="domain" description="Bacterial sugar transferase" evidence="3">
    <location>
        <begin position="15"/>
        <end position="216"/>
    </location>
</feature>
<dbReference type="InterPro" id="IPR003362">
    <property type="entry name" value="Bact_transf"/>
</dbReference>
<evidence type="ECO:0000256" key="1">
    <source>
        <dbReference type="ARBA" id="ARBA00006464"/>
    </source>
</evidence>
<dbReference type="Proteomes" id="UP000177135">
    <property type="component" value="Unassembled WGS sequence"/>
</dbReference>
<protein>
    <recommendedName>
        <fullName evidence="3">Bacterial sugar transferase domain-containing protein</fullName>
    </recommendedName>
</protein>
<evidence type="ECO:0000259" key="3">
    <source>
        <dbReference type="Pfam" id="PF02397"/>
    </source>
</evidence>
<evidence type="ECO:0000313" key="5">
    <source>
        <dbReference type="Proteomes" id="UP000177135"/>
    </source>
</evidence>
<dbReference type="PANTHER" id="PTHR30576">
    <property type="entry name" value="COLANIC BIOSYNTHESIS UDP-GLUCOSE LIPID CARRIER TRANSFERASE"/>
    <property type="match status" value="1"/>
</dbReference>
<dbReference type="Pfam" id="PF02397">
    <property type="entry name" value="Bac_transf"/>
    <property type="match status" value="1"/>
</dbReference>
<dbReference type="EMBL" id="MFEC01000019">
    <property type="protein sequence ID" value="OGE71094.1"/>
    <property type="molecule type" value="Genomic_DNA"/>
</dbReference>
<proteinExistence type="inferred from homology"/>